<dbReference type="Gene3D" id="3.30.310.10">
    <property type="entry name" value="TATA-Binding Protein"/>
    <property type="match status" value="1"/>
</dbReference>
<evidence type="ECO:0000256" key="13">
    <source>
        <dbReference type="ARBA" id="ARBA00023034"/>
    </source>
</evidence>
<dbReference type="InterPro" id="IPR002553">
    <property type="entry name" value="Clathrin/coatomer_adapt-like_N"/>
</dbReference>
<evidence type="ECO:0000256" key="5">
    <source>
        <dbReference type="ARBA" id="ARBA00022490"/>
    </source>
</evidence>
<dbReference type="SUPFAM" id="SSF56112">
    <property type="entry name" value="Protein kinase-like (PK-like)"/>
    <property type="match status" value="1"/>
</dbReference>
<dbReference type="InterPro" id="IPR017106">
    <property type="entry name" value="Coatomer_gsu"/>
</dbReference>
<evidence type="ECO:0000256" key="16">
    <source>
        <dbReference type="PROSITE-ProRule" id="PRU10141"/>
    </source>
</evidence>
<proteinExistence type="inferred from homology"/>
<keyword evidence="4" id="KW-0813">Transport</keyword>
<dbReference type="InterPro" id="IPR017441">
    <property type="entry name" value="Protein_kinase_ATP_BS"/>
</dbReference>
<dbReference type="PANTHER" id="PTHR10261">
    <property type="entry name" value="COATOMER SUBUNIT GAMMA"/>
    <property type="match status" value="1"/>
</dbReference>
<dbReference type="InterPro" id="IPR016024">
    <property type="entry name" value="ARM-type_fold"/>
</dbReference>
<protein>
    <submittedName>
        <fullName evidence="20">Coatomer subunit gamma isoform X1</fullName>
    </submittedName>
</protein>
<keyword evidence="8 16" id="KW-0547">Nucleotide-binding</keyword>
<evidence type="ECO:0000256" key="2">
    <source>
        <dbReference type="ARBA" id="ARBA00004347"/>
    </source>
</evidence>
<dbReference type="InterPro" id="IPR013040">
    <property type="entry name" value="Coatomer_gsu_app_Ig-like_dom"/>
</dbReference>
<dbReference type="Gene3D" id="2.60.40.1480">
    <property type="entry name" value="Coatomer, gamma subunit, appendage domain"/>
    <property type="match status" value="1"/>
</dbReference>
<keyword evidence="6" id="KW-0808">Transferase</keyword>
<keyword evidence="9" id="KW-0418">Kinase</keyword>
<dbReference type="RefSeq" id="XP_071930756.1">
    <property type="nucleotide sequence ID" value="XM_072074655.1"/>
</dbReference>
<keyword evidence="12" id="KW-0653">Protein transport</keyword>
<gene>
    <name evidence="20" type="primary">LOC140035101</name>
</gene>
<dbReference type="InterPro" id="IPR012295">
    <property type="entry name" value="TBP_dom_sf"/>
</dbReference>
<evidence type="ECO:0000256" key="8">
    <source>
        <dbReference type="ARBA" id="ARBA00022741"/>
    </source>
</evidence>
<dbReference type="Proteomes" id="UP001652660">
    <property type="component" value="Chromosome 2c"/>
</dbReference>
<evidence type="ECO:0000256" key="4">
    <source>
        <dbReference type="ARBA" id="ARBA00022448"/>
    </source>
</evidence>
<dbReference type="Gene3D" id="1.10.510.10">
    <property type="entry name" value="Transferase(Phosphotransferase) domain 1"/>
    <property type="match status" value="1"/>
</dbReference>
<reference evidence="20" key="1">
    <citation type="submission" date="2025-08" db="UniProtKB">
        <authorList>
            <consortium name="RefSeq"/>
        </authorList>
    </citation>
    <scope>IDENTIFICATION</scope>
    <source>
        <tissue evidence="20">Leaves</tissue>
    </source>
</reference>
<dbReference type="InterPro" id="IPR008271">
    <property type="entry name" value="Ser/Thr_kinase_AS"/>
</dbReference>
<dbReference type="Pfam" id="PF00069">
    <property type="entry name" value="Pkinase"/>
    <property type="match status" value="1"/>
</dbReference>
<evidence type="ECO:0000256" key="14">
    <source>
        <dbReference type="ARBA" id="ARBA00023136"/>
    </source>
</evidence>
<dbReference type="PROSITE" id="PS00107">
    <property type="entry name" value="PROTEIN_KINASE_ATP"/>
    <property type="match status" value="1"/>
</dbReference>
<keyword evidence="15" id="KW-0968">Cytoplasmic vesicle</keyword>
<evidence type="ECO:0000256" key="10">
    <source>
        <dbReference type="ARBA" id="ARBA00022840"/>
    </source>
</evidence>
<organism evidence="19 20">
    <name type="scientific">Coffea arabica</name>
    <name type="common">Arabian coffee</name>
    <dbReference type="NCBI Taxonomy" id="13443"/>
    <lineage>
        <taxon>Eukaryota</taxon>
        <taxon>Viridiplantae</taxon>
        <taxon>Streptophyta</taxon>
        <taxon>Embryophyta</taxon>
        <taxon>Tracheophyta</taxon>
        <taxon>Spermatophyta</taxon>
        <taxon>Magnoliopsida</taxon>
        <taxon>eudicotyledons</taxon>
        <taxon>Gunneridae</taxon>
        <taxon>Pentapetalae</taxon>
        <taxon>asterids</taxon>
        <taxon>lamiids</taxon>
        <taxon>Gentianales</taxon>
        <taxon>Rubiaceae</taxon>
        <taxon>Ixoroideae</taxon>
        <taxon>Gardenieae complex</taxon>
        <taxon>Bertiereae - Coffeeae clade</taxon>
        <taxon>Coffeeae</taxon>
        <taxon>Coffea</taxon>
    </lineage>
</organism>
<dbReference type="Pfam" id="PF16381">
    <property type="entry name" value="Coatomer_g_Cpla"/>
    <property type="match status" value="1"/>
</dbReference>
<dbReference type="SUPFAM" id="SSF55711">
    <property type="entry name" value="Subdomain of clathrin and coatomer appendage domain"/>
    <property type="match status" value="1"/>
</dbReference>
<dbReference type="Pfam" id="PF01602">
    <property type="entry name" value="Adaptin_N"/>
    <property type="match status" value="1"/>
</dbReference>
<dbReference type="GeneID" id="140035101"/>
<feature type="domain" description="Protein kinase" evidence="18">
    <location>
        <begin position="70"/>
        <end position="343"/>
    </location>
</feature>
<feature type="region of interest" description="Disordered" evidence="17">
    <location>
        <begin position="1"/>
        <end position="47"/>
    </location>
</feature>
<dbReference type="InterPro" id="IPR032154">
    <property type="entry name" value="Coatomer_g_Cpla"/>
</dbReference>
<feature type="compositionally biased region" description="Pro residues" evidence="17">
    <location>
        <begin position="38"/>
        <end position="47"/>
    </location>
</feature>
<dbReference type="InterPro" id="IPR009028">
    <property type="entry name" value="Coatomer/calthrin_app_sub_C"/>
</dbReference>
<evidence type="ECO:0000313" key="20">
    <source>
        <dbReference type="RefSeq" id="XP_071930756.1"/>
    </source>
</evidence>
<dbReference type="Gene3D" id="3.30.200.20">
    <property type="entry name" value="Phosphorylase Kinase, domain 1"/>
    <property type="match status" value="1"/>
</dbReference>
<name>A0ABM4WG32_COFAR</name>
<evidence type="ECO:0000256" key="7">
    <source>
        <dbReference type="ARBA" id="ARBA00022737"/>
    </source>
</evidence>
<dbReference type="InterPro" id="IPR011009">
    <property type="entry name" value="Kinase-like_dom_sf"/>
</dbReference>
<feature type="compositionally biased region" description="Pro residues" evidence="17">
    <location>
        <begin position="15"/>
        <end position="24"/>
    </location>
</feature>
<dbReference type="PROSITE" id="PS00108">
    <property type="entry name" value="PROTEIN_KINASE_ST"/>
    <property type="match status" value="1"/>
</dbReference>
<dbReference type="SUPFAM" id="SSF49348">
    <property type="entry name" value="Clathrin adaptor appendage domain"/>
    <property type="match status" value="1"/>
</dbReference>
<keyword evidence="5" id="KW-0963">Cytoplasm</keyword>
<feature type="region of interest" description="Disordered" evidence="17">
    <location>
        <begin position="725"/>
        <end position="750"/>
    </location>
</feature>
<keyword evidence="7" id="KW-0677">Repeat</keyword>
<dbReference type="PANTHER" id="PTHR10261:SF0">
    <property type="entry name" value="COATOMER SUBUNIT GAMMA-2"/>
    <property type="match status" value="1"/>
</dbReference>
<accession>A0ABM4WG32</accession>
<dbReference type="Pfam" id="PF08752">
    <property type="entry name" value="COP-gamma_platf"/>
    <property type="match status" value="1"/>
</dbReference>
<keyword evidence="13" id="KW-0333">Golgi apparatus</keyword>
<evidence type="ECO:0000259" key="18">
    <source>
        <dbReference type="PROSITE" id="PS50011"/>
    </source>
</evidence>
<evidence type="ECO:0000256" key="3">
    <source>
        <dbReference type="ARBA" id="ARBA00010720"/>
    </source>
</evidence>
<dbReference type="CDD" id="cd14066">
    <property type="entry name" value="STKc_IRAK"/>
    <property type="match status" value="1"/>
</dbReference>
<dbReference type="InterPro" id="IPR037067">
    <property type="entry name" value="Coatomer_gsu_app_sf"/>
</dbReference>
<sequence>MPPSTNVSSEHGWPIAPPPPPPPMVSSDMSSAAYSGPHNPPVPPPHPAIALGFAQSSFTYGDLAAATGGFSNANLLGQGGFGFVHKGVLPNGKEIAVKSLKANSGQGEREFQAEVDIISRVHHRHLVSLVGYCIAGSQRMLVYEFVPNNTLEYHLHGPGRPVMDWPSRIKIALGSAKGFAYLHEDCHPRIIHRDIKASNILLDNNFEAKVADFGLAKLSSDNYTHVSTRIMGTFGYLAPEYAASGKLTEKSDVYSYGVVLLELITGRRPVDVSSDDDSLVDWARPILGQVIDGGSFEELVDPNLGDKYDPSEMMRMVACAAACIRHSARRRPKMSQIRQNDRLAVSKLVTSLTRGTVRSPLAQCLLIRYTSQVIRESGMNNQTGERPFYDYLEGCLRHKAEMVIFEAARAITELSGVTSRELNPAITVLQLFLSSSKPVLRFAAVRTLNKVAMTHPTAVTNCNIDMESLISDQNRSIATLAITTLLKTGNESSVDRLMKQITNFMSDIADEFKIVVVEAIRSLCLKFPLKYRSLMNFLSNILREEGGFDYKKAIVDSIVILIRDIPDAKESGLLHLCEFIEDCEFTYLSTQILHFLGNEGPKTSDPSKYIRYIYNRVILENATVRAAAVSTLAKFGAMVDSLKPRIFILLKRCLFDNDDEVRDRATLYLNTLGGDGSVVETEGEVKEFLFGSFDVPLSNMETSLKNYIQDPSEESFDINSVPKEVKSQPLAEKKAPGKKPTGLGAPPSAPASAADAYEKLLLSIPEFATFGKLFKSSAPVELTEAETEYAVNVVKHIFDNHVVLQYNCTNTIPEQLLENVIVVVDASDAEEFAEIASKPLRSLPYDSPGQIFVAFEKPGGVPAVGKFSNVLRFIVKEVDPSTGEAEEDGVEDEYQLEDLEVVAADYMLKVGVSNFKNAWESMGSDFERLEEYGLGPRDSLTEAVNAVISLLGMQPCEGTEVVATNSRSHTCLLSGVFIGNVKVLVRLSFGIDAQKEVAMKLVVRSEDESVCVAIHEIVASG</sequence>
<evidence type="ECO:0000256" key="6">
    <source>
        <dbReference type="ARBA" id="ARBA00022679"/>
    </source>
</evidence>
<evidence type="ECO:0000256" key="11">
    <source>
        <dbReference type="ARBA" id="ARBA00022892"/>
    </source>
</evidence>
<comment type="subcellular location">
    <subcellularLocation>
        <location evidence="2">Cytoplasmic vesicle</location>
        <location evidence="2">COPI-coated vesicle membrane</location>
        <topology evidence="2">Peripheral membrane protein</topology>
        <orientation evidence="2">Cytoplasmic side</orientation>
    </subcellularLocation>
    <subcellularLocation>
        <location evidence="1">Golgi apparatus membrane</location>
        <topology evidence="1">Peripheral membrane protein</topology>
        <orientation evidence="1">Cytoplasmic side</orientation>
    </subcellularLocation>
</comment>
<evidence type="ECO:0000256" key="15">
    <source>
        <dbReference type="ARBA" id="ARBA00023329"/>
    </source>
</evidence>
<dbReference type="InterPro" id="IPR013041">
    <property type="entry name" value="Clathrin_app_Ig-like_sf"/>
</dbReference>
<dbReference type="PROSITE" id="PS50011">
    <property type="entry name" value="PROTEIN_KINASE_DOM"/>
    <property type="match status" value="1"/>
</dbReference>
<keyword evidence="11" id="KW-0931">ER-Golgi transport</keyword>
<feature type="compositionally biased region" description="Basic and acidic residues" evidence="17">
    <location>
        <begin position="725"/>
        <end position="735"/>
    </location>
</feature>
<evidence type="ECO:0000256" key="9">
    <source>
        <dbReference type="ARBA" id="ARBA00022777"/>
    </source>
</evidence>
<dbReference type="SUPFAM" id="SSF48371">
    <property type="entry name" value="ARM repeat"/>
    <property type="match status" value="1"/>
</dbReference>
<keyword evidence="19" id="KW-1185">Reference proteome</keyword>
<dbReference type="SMART" id="SM00220">
    <property type="entry name" value="S_TKc"/>
    <property type="match status" value="1"/>
</dbReference>
<evidence type="ECO:0000313" key="19">
    <source>
        <dbReference type="Proteomes" id="UP001652660"/>
    </source>
</evidence>
<keyword evidence="14" id="KW-0472">Membrane</keyword>
<evidence type="ECO:0000256" key="1">
    <source>
        <dbReference type="ARBA" id="ARBA00004255"/>
    </source>
</evidence>
<dbReference type="Gene3D" id="1.25.10.10">
    <property type="entry name" value="Leucine-rich Repeat Variant"/>
    <property type="match status" value="1"/>
</dbReference>
<keyword evidence="10 16" id="KW-0067">ATP-binding</keyword>
<comment type="similarity">
    <text evidence="3">Belongs to the COPG family.</text>
</comment>
<feature type="binding site" evidence="16">
    <location>
        <position position="98"/>
    </location>
    <ligand>
        <name>ATP</name>
        <dbReference type="ChEBI" id="CHEBI:30616"/>
    </ligand>
</feature>
<dbReference type="InterPro" id="IPR011989">
    <property type="entry name" value="ARM-like"/>
</dbReference>
<evidence type="ECO:0000256" key="17">
    <source>
        <dbReference type="SAM" id="MobiDB-lite"/>
    </source>
</evidence>
<evidence type="ECO:0000256" key="12">
    <source>
        <dbReference type="ARBA" id="ARBA00022927"/>
    </source>
</evidence>
<dbReference type="InterPro" id="IPR000719">
    <property type="entry name" value="Prot_kinase_dom"/>
</dbReference>